<dbReference type="Pfam" id="PF12836">
    <property type="entry name" value="HHH_3"/>
    <property type="match status" value="1"/>
</dbReference>
<accession>A0A4U2YKA6</accession>
<comment type="caution">
    <text evidence="4">The sequence shown here is derived from an EMBL/GenBank/DDBJ whole genome shotgun (WGS) entry which is preliminary data.</text>
</comment>
<dbReference type="PANTHER" id="PTHR21180">
    <property type="entry name" value="ENDONUCLEASE/EXONUCLEASE/PHOSPHATASE FAMILY DOMAIN-CONTAINING PROTEIN 1"/>
    <property type="match status" value="1"/>
</dbReference>
<dbReference type="Proteomes" id="UP000307808">
    <property type="component" value="Unassembled WGS sequence"/>
</dbReference>
<dbReference type="InterPro" id="IPR019554">
    <property type="entry name" value="Soluble_ligand-bd"/>
</dbReference>
<dbReference type="NCBIfam" id="TIGR00426">
    <property type="entry name" value="competence protein ComEA helix-hairpin-helix repeat region"/>
    <property type="match status" value="1"/>
</dbReference>
<dbReference type="InterPro" id="IPR003583">
    <property type="entry name" value="Hlx-hairpin-Hlx_DNA-bd_motif"/>
</dbReference>
<keyword evidence="2" id="KW-0472">Membrane</keyword>
<dbReference type="SUPFAM" id="SSF47781">
    <property type="entry name" value="RuvA domain 2-like"/>
    <property type="match status" value="1"/>
</dbReference>
<dbReference type="Gene3D" id="1.10.150.320">
    <property type="entry name" value="Photosystem II 12 kDa extrinsic protein"/>
    <property type="match status" value="1"/>
</dbReference>
<dbReference type="EMBL" id="SZPY01000004">
    <property type="protein sequence ID" value="TKI60945.1"/>
    <property type="molecule type" value="Genomic_DNA"/>
</dbReference>
<proteinExistence type="predicted"/>
<dbReference type="Gene3D" id="3.10.560.10">
    <property type="entry name" value="Outer membrane lipoprotein wza domain like"/>
    <property type="match status" value="1"/>
</dbReference>
<dbReference type="Pfam" id="PF10531">
    <property type="entry name" value="SLBB"/>
    <property type="match status" value="1"/>
</dbReference>
<gene>
    <name evidence="4" type="ORF">FC770_14115</name>
</gene>
<keyword evidence="2" id="KW-0812">Transmembrane</keyword>
<dbReference type="InterPro" id="IPR051675">
    <property type="entry name" value="Endo/Exo/Phosphatase_dom_1"/>
</dbReference>
<protein>
    <submittedName>
        <fullName evidence="4">ComEA family DNA-binding protein</fullName>
    </submittedName>
</protein>
<reference evidence="4 5" key="1">
    <citation type="submission" date="2019-04" db="EMBL/GenBank/DDBJ databases">
        <authorList>
            <person name="Dong K."/>
        </authorList>
    </citation>
    <scope>NUCLEOTIDE SEQUENCE [LARGE SCALE GENOMIC DNA]</scope>
    <source>
        <strain evidence="5">dk3543</strain>
    </source>
</reference>
<feature type="domain" description="Helix-hairpin-helix DNA-binding motif class 1" evidence="3">
    <location>
        <begin position="188"/>
        <end position="207"/>
    </location>
</feature>
<dbReference type="SMART" id="SM00278">
    <property type="entry name" value="HhH1"/>
    <property type="match status" value="2"/>
</dbReference>
<dbReference type="PANTHER" id="PTHR21180:SF32">
    <property type="entry name" value="ENDONUCLEASE_EXONUCLEASE_PHOSPHATASE FAMILY DOMAIN-CONTAINING PROTEIN 1"/>
    <property type="match status" value="1"/>
</dbReference>
<dbReference type="AlphaFoldDB" id="A0A4U2YKA6"/>
<dbReference type="InterPro" id="IPR004509">
    <property type="entry name" value="Competence_ComEA_HhH"/>
</dbReference>
<keyword evidence="2" id="KW-1133">Transmembrane helix</keyword>
<keyword evidence="4" id="KW-0238">DNA-binding</keyword>
<feature type="domain" description="Helix-hairpin-helix DNA-binding motif class 1" evidence="3">
    <location>
        <begin position="218"/>
        <end position="237"/>
    </location>
</feature>
<evidence type="ECO:0000313" key="4">
    <source>
        <dbReference type="EMBL" id="TKI60945.1"/>
    </source>
</evidence>
<evidence type="ECO:0000259" key="3">
    <source>
        <dbReference type="SMART" id="SM00278"/>
    </source>
</evidence>
<evidence type="ECO:0000256" key="2">
    <source>
        <dbReference type="SAM" id="Phobius"/>
    </source>
</evidence>
<feature type="region of interest" description="Disordered" evidence="1">
    <location>
        <begin position="58"/>
        <end position="98"/>
    </location>
</feature>
<sequence>MRHAAGAGASGVDRLGLRLAHLVWVGVFAAVALAGTSWWLVRAKESVVVTPVVAPVDSPAQSAGSQTSVTQGAAPGATDGASAGAVPRTASGTAGAGPSTEVVVDVAGKVRRPGIVVLPQGSRVVDALEAAGGAKRGVDLQSLNLARVLVDGEQIVVGAPAPASGAAAPPPGAPAGTGLVNLNQATQGELEALPGVGPVTAAAIVDWRTTHGGFSSVEDLLEVRGIGEVTLERLSSLVTV</sequence>
<feature type="compositionally biased region" description="Polar residues" evidence="1">
    <location>
        <begin position="59"/>
        <end position="71"/>
    </location>
</feature>
<feature type="transmembrane region" description="Helical" evidence="2">
    <location>
        <begin position="21"/>
        <end position="41"/>
    </location>
</feature>
<keyword evidence="5" id="KW-1185">Reference proteome</keyword>
<evidence type="ECO:0000256" key="1">
    <source>
        <dbReference type="SAM" id="MobiDB-lite"/>
    </source>
</evidence>
<organism evidence="4 5">
    <name type="scientific">Nocardioides jishulii</name>
    <dbReference type="NCBI Taxonomy" id="2575440"/>
    <lineage>
        <taxon>Bacteria</taxon>
        <taxon>Bacillati</taxon>
        <taxon>Actinomycetota</taxon>
        <taxon>Actinomycetes</taxon>
        <taxon>Propionibacteriales</taxon>
        <taxon>Nocardioidaceae</taxon>
        <taxon>Nocardioides</taxon>
    </lineage>
</organism>
<dbReference type="GO" id="GO:0015628">
    <property type="term" value="P:protein secretion by the type II secretion system"/>
    <property type="evidence" value="ECO:0007669"/>
    <property type="project" value="TreeGrafter"/>
</dbReference>
<dbReference type="GO" id="GO:0015627">
    <property type="term" value="C:type II protein secretion system complex"/>
    <property type="evidence" value="ECO:0007669"/>
    <property type="project" value="TreeGrafter"/>
</dbReference>
<evidence type="ECO:0000313" key="5">
    <source>
        <dbReference type="Proteomes" id="UP000307808"/>
    </source>
</evidence>
<dbReference type="GO" id="GO:0003677">
    <property type="term" value="F:DNA binding"/>
    <property type="evidence" value="ECO:0007669"/>
    <property type="project" value="UniProtKB-KW"/>
</dbReference>
<dbReference type="InterPro" id="IPR010994">
    <property type="entry name" value="RuvA_2-like"/>
</dbReference>
<dbReference type="OrthoDB" id="9758724at2"/>
<dbReference type="GO" id="GO:0006281">
    <property type="term" value="P:DNA repair"/>
    <property type="evidence" value="ECO:0007669"/>
    <property type="project" value="InterPro"/>
</dbReference>
<name>A0A4U2YKA6_9ACTN</name>